<comment type="caution">
    <text evidence="1">The sequence shown here is derived from an EMBL/GenBank/DDBJ whole genome shotgun (WGS) entry which is preliminary data.</text>
</comment>
<proteinExistence type="predicted"/>
<accession>A0A421B267</accession>
<gene>
    <name evidence="1" type="ORF">CLV68_4566</name>
</gene>
<keyword evidence="2" id="KW-1185">Reference proteome</keyword>
<dbReference type="AlphaFoldDB" id="A0A421B267"/>
<sequence length="90" mass="9899">MLTADLATFVQLVSELHLPAELDPPLRRLDETARSSDGEHVEAPLVDLRPLLHRTNQPPGLGEHPLIDRLISAVNAVSVPWQKIGVPDSR</sequence>
<dbReference type="Proteomes" id="UP000282454">
    <property type="component" value="Unassembled WGS sequence"/>
</dbReference>
<dbReference type="EMBL" id="RCDD01000003">
    <property type="protein sequence ID" value="RLK58460.1"/>
    <property type="molecule type" value="Genomic_DNA"/>
</dbReference>
<name>A0A421B267_9PSEU</name>
<organism evidence="1 2">
    <name type="scientific">Actinokineospora cianjurensis</name>
    <dbReference type="NCBI Taxonomy" id="585224"/>
    <lineage>
        <taxon>Bacteria</taxon>
        <taxon>Bacillati</taxon>
        <taxon>Actinomycetota</taxon>
        <taxon>Actinomycetes</taxon>
        <taxon>Pseudonocardiales</taxon>
        <taxon>Pseudonocardiaceae</taxon>
        <taxon>Actinokineospora</taxon>
    </lineage>
</organism>
<protein>
    <submittedName>
        <fullName evidence="1">Uncharacterized protein</fullName>
    </submittedName>
</protein>
<evidence type="ECO:0000313" key="1">
    <source>
        <dbReference type="EMBL" id="RLK58460.1"/>
    </source>
</evidence>
<evidence type="ECO:0000313" key="2">
    <source>
        <dbReference type="Proteomes" id="UP000282454"/>
    </source>
</evidence>
<reference evidence="1 2" key="1">
    <citation type="submission" date="2018-10" db="EMBL/GenBank/DDBJ databases">
        <title>Genomic Encyclopedia of Archaeal and Bacterial Type Strains, Phase II (KMG-II): from individual species to whole genera.</title>
        <authorList>
            <person name="Goeker M."/>
        </authorList>
    </citation>
    <scope>NUCLEOTIDE SEQUENCE [LARGE SCALE GENOMIC DNA]</scope>
    <source>
        <strain evidence="1 2">DSM 45657</strain>
    </source>
</reference>